<evidence type="ECO:0000256" key="1">
    <source>
        <dbReference type="SAM" id="MobiDB-lite"/>
    </source>
</evidence>
<dbReference type="GeneID" id="68855635"/>
<evidence type="ECO:0000313" key="3">
    <source>
        <dbReference type="Proteomes" id="UP000663525"/>
    </source>
</evidence>
<dbReference type="RefSeq" id="WP_229112844.1">
    <property type="nucleotide sequence ID" value="NZ_CP064787.1"/>
</dbReference>
<reference evidence="2" key="1">
    <citation type="submission" date="2020-11" db="EMBL/GenBank/DDBJ databases">
        <title>Carbohydrate-dependent, anaerobic sulfur respiration: A novel catabolism in halophilic archaea.</title>
        <authorList>
            <person name="Sorokin D.Y."/>
            <person name="Messina E."/>
            <person name="Smedile F."/>
            <person name="La Cono V."/>
            <person name="Hallsworth J.E."/>
            <person name="Yakimov M.M."/>
        </authorList>
    </citation>
    <scope>NUCLEOTIDE SEQUENCE</scope>
    <source>
        <strain evidence="2">HSR12-1</strain>
    </source>
</reference>
<dbReference type="Proteomes" id="UP000663525">
    <property type="component" value="Chromosome"/>
</dbReference>
<sequence>MVRFRVSVEGKDVSDRIRDRIADGADNAADEITDQMRQVASGKIRSKNAIFTGELLAGFTDAKVNFGNSTVASLRNLSDHAPAQEYGVSGVNRRRDTPYSYTDKKPPLADLIPWVIANLHGSFWPDDLGDPPDGFFDSQTPSRPSRTTESGGSGGVVRETAEGIPLDENGLYAGETGFVVHDMNDGFEITETFPGQEVVLFDTRSKDYHRAVVTGYPGNDNDQLSVEERRVAGGVFNIRTENNRYTRIVGYQDFDSLDANKQKQLLREYFDTKIRGAESSFIGTPAASQYQYASPDSARVDWVRDKWMDDIWNLYKYKWMVKEQIRNLKYVVGYDDAKVGNGWVGAIGPFNNSTNFIGVFVSLRQARDILKRSEDDYLDTLKHESAHALSVALGYDTPMDRKAYGKHVKLFAKFDKTGKETTGLKKSPSGDPIQLPTDAKLQMFHDPDGNLVGGTDWMEDAYDRAKRGRAGIRSYDPDFQSDSDDPVERLLEAVNHAYWLQVIEVTERNGHISSRDDTFVMRDYSITNADETLATFHEVMSSTVNDYSDRIEIIYELYPWLIEAWLDVHDPPENVAEVLRDLGFNL</sequence>
<feature type="region of interest" description="Disordered" evidence="1">
    <location>
        <begin position="130"/>
        <end position="158"/>
    </location>
</feature>
<feature type="compositionally biased region" description="Polar residues" evidence="1">
    <location>
        <begin position="138"/>
        <end position="150"/>
    </location>
</feature>
<name>A0A897N5Q8_9EURY</name>
<protein>
    <submittedName>
        <fullName evidence="2">Uncharacterized protein</fullName>
    </submittedName>
</protein>
<accession>A0A897N5Q8</accession>
<evidence type="ECO:0000313" key="2">
    <source>
        <dbReference type="EMBL" id="QSG06399.1"/>
    </source>
</evidence>
<dbReference type="AlphaFoldDB" id="A0A897N5Q8"/>
<proteinExistence type="predicted"/>
<dbReference type="EMBL" id="CP064787">
    <property type="protein sequence ID" value="QSG06399.1"/>
    <property type="molecule type" value="Genomic_DNA"/>
</dbReference>
<gene>
    <name evidence="2" type="ORF">HSR121_2067</name>
</gene>
<organism evidence="2 3">
    <name type="scientific">Halapricum desulfuricans</name>
    <dbReference type="NCBI Taxonomy" id="2841257"/>
    <lineage>
        <taxon>Archaea</taxon>
        <taxon>Methanobacteriati</taxon>
        <taxon>Methanobacteriota</taxon>
        <taxon>Stenosarchaea group</taxon>
        <taxon>Halobacteria</taxon>
        <taxon>Halobacteriales</taxon>
        <taxon>Haloarculaceae</taxon>
        <taxon>Halapricum</taxon>
    </lineage>
</organism>